<dbReference type="Proteomes" id="UP001158087">
    <property type="component" value="Unassembled WGS sequence"/>
</dbReference>
<comment type="caution">
    <text evidence="2">The sequence shown here is derived from an EMBL/GenBank/DDBJ whole genome shotgun (WGS) entry which is preliminary data.</text>
</comment>
<dbReference type="CDD" id="cd02947">
    <property type="entry name" value="TRX_family"/>
    <property type="match status" value="1"/>
</dbReference>
<dbReference type="GO" id="GO:0045454">
    <property type="term" value="P:cell redox homeostasis"/>
    <property type="evidence" value="ECO:0007669"/>
    <property type="project" value="TreeGrafter"/>
</dbReference>
<feature type="domain" description="Thioredoxin" evidence="1">
    <location>
        <begin position="1"/>
        <end position="117"/>
    </location>
</feature>
<dbReference type="SUPFAM" id="SSF52833">
    <property type="entry name" value="Thioredoxin-like"/>
    <property type="match status" value="1"/>
</dbReference>
<dbReference type="PROSITE" id="PS51352">
    <property type="entry name" value="THIOREDOXIN_2"/>
    <property type="match status" value="1"/>
</dbReference>
<gene>
    <name evidence="2" type="ORF">N7376_23255</name>
</gene>
<dbReference type="EMBL" id="JAODYY010000018">
    <property type="protein sequence ID" value="MDH0126894.1"/>
    <property type="molecule type" value="Genomic_DNA"/>
</dbReference>
<dbReference type="PANTHER" id="PTHR45663">
    <property type="entry name" value="GEO12009P1"/>
    <property type="match status" value="1"/>
</dbReference>
<evidence type="ECO:0000313" key="3">
    <source>
        <dbReference type="Proteomes" id="UP001158087"/>
    </source>
</evidence>
<dbReference type="PANTHER" id="PTHR45663:SF11">
    <property type="entry name" value="GEO12009P1"/>
    <property type="match status" value="1"/>
</dbReference>
<dbReference type="GO" id="GO:0005829">
    <property type="term" value="C:cytosol"/>
    <property type="evidence" value="ECO:0007669"/>
    <property type="project" value="TreeGrafter"/>
</dbReference>
<sequence length="121" mass="13279">MNMSVPSWVGKVEELDATEFNRLARSTTDPLLLYIGAPWCPPCKTIEPAFEAAAAAMGDEVRFLKVNAATDPQLLNSMKVAAVPMLLLYDEQGQELGRFLGALSAPGISRWARTRLVESRQ</sequence>
<proteinExistence type="predicted"/>
<dbReference type="InterPro" id="IPR036249">
    <property type="entry name" value="Thioredoxin-like_sf"/>
</dbReference>
<protein>
    <submittedName>
        <fullName evidence="2">Thioredoxin family protein</fullName>
    </submittedName>
</protein>
<dbReference type="GO" id="GO:0015035">
    <property type="term" value="F:protein-disulfide reductase activity"/>
    <property type="evidence" value="ECO:0007669"/>
    <property type="project" value="TreeGrafter"/>
</dbReference>
<dbReference type="AlphaFoldDB" id="A0AA42KPG8"/>
<organism evidence="2 3">
    <name type="scientific">Brucella intermedia GD04153</name>
    <dbReference type="NCBI Taxonomy" id="2975438"/>
    <lineage>
        <taxon>Bacteria</taxon>
        <taxon>Pseudomonadati</taxon>
        <taxon>Pseudomonadota</taxon>
        <taxon>Alphaproteobacteria</taxon>
        <taxon>Hyphomicrobiales</taxon>
        <taxon>Brucellaceae</taxon>
        <taxon>Brucella/Ochrobactrum group</taxon>
        <taxon>Brucella</taxon>
    </lineage>
</organism>
<dbReference type="InterPro" id="IPR013766">
    <property type="entry name" value="Thioredoxin_domain"/>
</dbReference>
<dbReference type="Pfam" id="PF00085">
    <property type="entry name" value="Thioredoxin"/>
    <property type="match status" value="1"/>
</dbReference>
<name>A0AA42KPG8_9HYPH</name>
<dbReference type="Gene3D" id="3.40.30.10">
    <property type="entry name" value="Glutaredoxin"/>
    <property type="match status" value="1"/>
</dbReference>
<reference evidence="2" key="1">
    <citation type="submission" date="2022-09" db="EMBL/GenBank/DDBJ databases">
        <title>Intensive care unit water sources are persistently colonized with multi-drug resistant bacteria and are the site of extensive horizontal gene transfer of antibiotic resistance genes.</title>
        <authorList>
            <person name="Diorio-Toth L."/>
        </authorList>
    </citation>
    <scope>NUCLEOTIDE SEQUENCE</scope>
    <source>
        <strain evidence="2">GD04153</strain>
    </source>
</reference>
<evidence type="ECO:0000259" key="1">
    <source>
        <dbReference type="PROSITE" id="PS51352"/>
    </source>
</evidence>
<evidence type="ECO:0000313" key="2">
    <source>
        <dbReference type="EMBL" id="MDH0126894.1"/>
    </source>
</evidence>
<accession>A0AA42KPG8</accession>